<dbReference type="KEGG" id="ifn:GM661_00375"/>
<sequence>MTGKRKCKDCRWFDRCKWLIGAKDDWLECDWYPSRWSPKKEENDV</sequence>
<evidence type="ECO:0000313" key="2">
    <source>
        <dbReference type="Proteomes" id="UP000665020"/>
    </source>
</evidence>
<gene>
    <name evidence="1" type="ORF">GM661_00375</name>
</gene>
<name>A0A8A7KB17_9FIRM</name>
<dbReference type="AlphaFoldDB" id="A0A8A7KB17"/>
<proteinExistence type="predicted"/>
<dbReference type="Proteomes" id="UP000665020">
    <property type="component" value="Chromosome"/>
</dbReference>
<accession>A0A8A7KB17</accession>
<organism evidence="1 2">
    <name type="scientific">Iocasia fonsfrigidae</name>
    <dbReference type="NCBI Taxonomy" id="2682810"/>
    <lineage>
        <taxon>Bacteria</taxon>
        <taxon>Bacillati</taxon>
        <taxon>Bacillota</taxon>
        <taxon>Clostridia</taxon>
        <taxon>Halanaerobiales</taxon>
        <taxon>Halanaerobiaceae</taxon>
        <taxon>Iocasia</taxon>
    </lineage>
</organism>
<dbReference type="EMBL" id="CP046640">
    <property type="protein sequence ID" value="QTL96529.1"/>
    <property type="molecule type" value="Genomic_DNA"/>
</dbReference>
<evidence type="ECO:0000313" key="1">
    <source>
        <dbReference type="EMBL" id="QTL96529.1"/>
    </source>
</evidence>
<keyword evidence="2" id="KW-1185">Reference proteome</keyword>
<dbReference type="RefSeq" id="WP_230868246.1">
    <property type="nucleotide sequence ID" value="NZ_CP046640.1"/>
</dbReference>
<protein>
    <submittedName>
        <fullName evidence="1">Uncharacterized protein</fullName>
    </submittedName>
</protein>
<reference evidence="1" key="1">
    <citation type="submission" date="2019-12" db="EMBL/GenBank/DDBJ databases">
        <authorList>
            <person name="zhang j."/>
            <person name="sun C.M."/>
        </authorList>
    </citation>
    <scope>NUCLEOTIDE SEQUENCE</scope>
    <source>
        <strain evidence="1">NS-1</strain>
    </source>
</reference>